<name>A0A4U1BUR8_9GAMM</name>
<protein>
    <submittedName>
        <fullName evidence="3">NAD(P)H-dependent oxidoreductase</fullName>
    </submittedName>
</protein>
<dbReference type="PANTHER" id="PTHR47307:SF1">
    <property type="entry name" value="GLUTATHIONE-REGULATED POTASSIUM-EFFLUX SYSTEM ANCILLARY PROTEIN KEFG"/>
    <property type="match status" value="1"/>
</dbReference>
<sequence>MSKVLVISGHPELSKSFTNTVILEQLSAGLEDVEIRRLDSLYPNYQIDVNAEQQALVEADVIVLQFPYYWYSMPALMKKWMDDVFSFNFAYGPQGDKLKGKDFILSFTVGGPEEAYSPLGYNHFSIEQLMRPLEQTAYLAGMNYRKPVYTHGMVYIPGVYNELDQVQAKARDHANRLMAQISDITESASSRIRKLVAQWFAQFDQLPEQSEFFTGHLSNDLNLVMPEGSFKGHEGFRDWYAFARRTFKPGCEHKVEQTLVTEKEGGYQVDLRIRLDAETFPESEPKGETISLLVNETWQVTIDETGHVTIHDYQVTPVA</sequence>
<dbReference type="InterPro" id="IPR046980">
    <property type="entry name" value="KefG/KefF"/>
</dbReference>
<dbReference type="GO" id="GO:0003955">
    <property type="term" value="F:NAD(P)H dehydrogenase (quinone) activity"/>
    <property type="evidence" value="ECO:0007669"/>
    <property type="project" value="TreeGrafter"/>
</dbReference>
<evidence type="ECO:0000256" key="1">
    <source>
        <dbReference type="ARBA" id="ARBA00023002"/>
    </source>
</evidence>
<dbReference type="OrthoDB" id="9798454at2"/>
<dbReference type="EMBL" id="SWCJ01000001">
    <property type="protein sequence ID" value="TKB58331.1"/>
    <property type="molecule type" value="Genomic_DNA"/>
</dbReference>
<dbReference type="InterPro" id="IPR029039">
    <property type="entry name" value="Flavoprotein-like_sf"/>
</dbReference>
<dbReference type="Proteomes" id="UP000305675">
    <property type="component" value="Unassembled WGS sequence"/>
</dbReference>
<accession>A0A4U1BUR8</accession>
<dbReference type="PANTHER" id="PTHR47307">
    <property type="entry name" value="GLUTATHIONE-REGULATED POTASSIUM-EFFLUX SYSTEM ANCILLARY PROTEIN KEFG"/>
    <property type="match status" value="1"/>
</dbReference>
<proteinExistence type="predicted"/>
<dbReference type="InterPro" id="IPR003680">
    <property type="entry name" value="Flavodoxin_fold"/>
</dbReference>
<keyword evidence="4" id="KW-1185">Reference proteome</keyword>
<evidence type="ECO:0000259" key="2">
    <source>
        <dbReference type="Pfam" id="PF02525"/>
    </source>
</evidence>
<comment type="caution">
    <text evidence="3">The sequence shown here is derived from an EMBL/GenBank/DDBJ whole genome shotgun (WGS) entry which is preliminary data.</text>
</comment>
<gene>
    <name evidence="3" type="ORF">FCL42_00860</name>
</gene>
<feature type="domain" description="Flavodoxin-like fold" evidence="2">
    <location>
        <begin position="2"/>
        <end position="171"/>
    </location>
</feature>
<evidence type="ECO:0000313" key="3">
    <source>
        <dbReference type="EMBL" id="TKB58331.1"/>
    </source>
</evidence>
<dbReference type="SUPFAM" id="SSF54427">
    <property type="entry name" value="NTF2-like"/>
    <property type="match status" value="1"/>
</dbReference>
<dbReference type="Pfam" id="PF02525">
    <property type="entry name" value="Flavodoxin_2"/>
    <property type="match status" value="1"/>
</dbReference>
<dbReference type="Gene3D" id="3.40.50.360">
    <property type="match status" value="1"/>
</dbReference>
<keyword evidence="1" id="KW-0560">Oxidoreductase</keyword>
<reference evidence="3 4" key="1">
    <citation type="submission" date="2019-04" db="EMBL/GenBank/DDBJ databases">
        <authorList>
            <person name="Hwang J.C."/>
        </authorList>
    </citation>
    <scope>NUCLEOTIDE SEQUENCE [LARGE SCALE GENOMIC DNA]</scope>
    <source>
        <strain evidence="3 4">IMCC35002</strain>
    </source>
</reference>
<evidence type="ECO:0000313" key="4">
    <source>
        <dbReference type="Proteomes" id="UP000305675"/>
    </source>
</evidence>
<dbReference type="InterPro" id="IPR032710">
    <property type="entry name" value="NTF2-like_dom_sf"/>
</dbReference>
<dbReference type="GO" id="GO:0009055">
    <property type="term" value="F:electron transfer activity"/>
    <property type="evidence" value="ECO:0007669"/>
    <property type="project" value="TreeGrafter"/>
</dbReference>
<dbReference type="RefSeq" id="WP_136861479.1">
    <property type="nucleotide sequence ID" value="NZ_SWCJ01000001.1"/>
</dbReference>
<dbReference type="AlphaFoldDB" id="A0A4U1BUR8"/>
<dbReference type="SUPFAM" id="SSF52218">
    <property type="entry name" value="Flavoproteins"/>
    <property type="match status" value="1"/>
</dbReference>
<organism evidence="3 4">
    <name type="scientific">Ferrimonas aestuarii</name>
    <dbReference type="NCBI Taxonomy" id="2569539"/>
    <lineage>
        <taxon>Bacteria</taxon>
        <taxon>Pseudomonadati</taxon>
        <taxon>Pseudomonadota</taxon>
        <taxon>Gammaproteobacteria</taxon>
        <taxon>Alteromonadales</taxon>
        <taxon>Ferrimonadaceae</taxon>
        <taxon>Ferrimonas</taxon>
    </lineage>
</organism>
<dbReference type="GO" id="GO:0010181">
    <property type="term" value="F:FMN binding"/>
    <property type="evidence" value="ECO:0007669"/>
    <property type="project" value="TreeGrafter"/>
</dbReference>